<protein>
    <submittedName>
        <fullName evidence="5">Uncharacterized protein</fullName>
    </submittedName>
</protein>
<dbReference type="EMBL" id="CAKOFQ010007306">
    <property type="protein sequence ID" value="CAH1997801.1"/>
    <property type="molecule type" value="Genomic_DNA"/>
</dbReference>
<keyword evidence="1" id="KW-0433">Leucine-rich repeat</keyword>
<gene>
    <name evidence="5" type="ORF">ACAOBT_LOCUS23988</name>
</gene>
<dbReference type="InterPro" id="IPR050328">
    <property type="entry name" value="Dev_Immune_Receptor"/>
</dbReference>
<dbReference type="SMART" id="SM00369">
    <property type="entry name" value="LRR_TYP"/>
    <property type="match status" value="5"/>
</dbReference>
<dbReference type="AlphaFoldDB" id="A0A9P0LLL8"/>
<dbReference type="PANTHER" id="PTHR24373:SF275">
    <property type="entry name" value="TIR DOMAIN-CONTAINING PROTEIN"/>
    <property type="match status" value="1"/>
</dbReference>
<dbReference type="Pfam" id="PF13855">
    <property type="entry name" value="LRR_8"/>
    <property type="match status" value="2"/>
</dbReference>
<dbReference type="Proteomes" id="UP001152888">
    <property type="component" value="Unassembled WGS sequence"/>
</dbReference>
<evidence type="ECO:0000313" key="5">
    <source>
        <dbReference type="EMBL" id="CAH1997801.1"/>
    </source>
</evidence>
<sequence length="338" mass="38931">MQLYYHCLLYLLIITSYAVRCEKVTFKNVTFKGYSLYTEKFKKTISSGSSLKDYLPETTFDGIEFKDQNIPVLYKDSLADLHGLDELKIESCGVEEVQPGSIRNAPNLFWLSLKGNRIKEIKEGVFEDLPVSMLDLSHNLLTTIDSYAFDGVPLLVSLDLEANQISTWNRRWIKNNVLLTRLYMRDNKLKSLPSSAFTRRETLNNTIGMTLDFSHNTISHVDPRALKGVKIIDRLLLNHNLLETIDDNLFLDVQIRELRVGNNKIACLDGDLSKIFKPDIVAIDPNPMRCDCVEKIKEWSKENKKDVQVFLMEMECVADRIRKKTKAISDRLNEIKNM</sequence>
<reference evidence="5" key="1">
    <citation type="submission" date="2022-03" db="EMBL/GenBank/DDBJ databases">
        <authorList>
            <person name="Sayadi A."/>
        </authorList>
    </citation>
    <scope>NUCLEOTIDE SEQUENCE</scope>
</reference>
<proteinExistence type="predicted"/>
<name>A0A9P0LLL8_ACAOB</name>
<dbReference type="Gene3D" id="3.80.10.10">
    <property type="entry name" value="Ribonuclease Inhibitor"/>
    <property type="match status" value="2"/>
</dbReference>
<organism evidence="5 6">
    <name type="scientific">Acanthoscelides obtectus</name>
    <name type="common">Bean weevil</name>
    <name type="synonym">Bruchus obtectus</name>
    <dbReference type="NCBI Taxonomy" id="200917"/>
    <lineage>
        <taxon>Eukaryota</taxon>
        <taxon>Metazoa</taxon>
        <taxon>Ecdysozoa</taxon>
        <taxon>Arthropoda</taxon>
        <taxon>Hexapoda</taxon>
        <taxon>Insecta</taxon>
        <taxon>Pterygota</taxon>
        <taxon>Neoptera</taxon>
        <taxon>Endopterygota</taxon>
        <taxon>Coleoptera</taxon>
        <taxon>Polyphaga</taxon>
        <taxon>Cucujiformia</taxon>
        <taxon>Chrysomeloidea</taxon>
        <taxon>Chrysomelidae</taxon>
        <taxon>Bruchinae</taxon>
        <taxon>Bruchini</taxon>
        <taxon>Acanthoscelides</taxon>
    </lineage>
</organism>
<feature type="chain" id="PRO_5040230166" evidence="4">
    <location>
        <begin position="19"/>
        <end position="338"/>
    </location>
</feature>
<evidence type="ECO:0000256" key="1">
    <source>
        <dbReference type="ARBA" id="ARBA00022614"/>
    </source>
</evidence>
<dbReference type="InterPro" id="IPR001611">
    <property type="entry name" value="Leu-rich_rpt"/>
</dbReference>
<dbReference type="InterPro" id="IPR032675">
    <property type="entry name" value="LRR_dom_sf"/>
</dbReference>
<feature type="signal peptide" evidence="4">
    <location>
        <begin position="1"/>
        <end position="18"/>
    </location>
</feature>
<accession>A0A9P0LLL8</accession>
<evidence type="ECO:0000256" key="3">
    <source>
        <dbReference type="ARBA" id="ARBA00022737"/>
    </source>
</evidence>
<keyword evidence="6" id="KW-1185">Reference proteome</keyword>
<dbReference type="SUPFAM" id="SSF52058">
    <property type="entry name" value="L domain-like"/>
    <property type="match status" value="1"/>
</dbReference>
<comment type="caution">
    <text evidence="5">The sequence shown here is derived from an EMBL/GenBank/DDBJ whole genome shotgun (WGS) entry which is preliminary data.</text>
</comment>
<keyword evidence="2 4" id="KW-0732">Signal</keyword>
<dbReference type="OrthoDB" id="676979at2759"/>
<evidence type="ECO:0000256" key="2">
    <source>
        <dbReference type="ARBA" id="ARBA00022729"/>
    </source>
</evidence>
<dbReference type="InterPro" id="IPR003591">
    <property type="entry name" value="Leu-rich_rpt_typical-subtyp"/>
</dbReference>
<evidence type="ECO:0000256" key="4">
    <source>
        <dbReference type="SAM" id="SignalP"/>
    </source>
</evidence>
<evidence type="ECO:0000313" key="6">
    <source>
        <dbReference type="Proteomes" id="UP001152888"/>
    </source>
</evidence>
<keyword evidence="3" id="KW-0677">Repeat</keyword>
<dbReference type="PANTHER" id="PTHR24373">
    <property type="entry name" value="SLIT RELATED LEUCINE-RICH REPEAT NEURONAL PROTEIN"/>
    <property type="match status" value="1"/>
</dbReference>